<comment type="caution">
    <text evidence="1">The sequence shown here is derived from an EMBL/GenBank/DDBJ whole genome shotgun (WGS) entry which is preliminary data.</text>
</comment>
<dbReference type="EMBL" id="JAPUUL010002060">
    <property type="protein sequence ID" value="KAJ8126029.1"/>
    <property type="molecule type" value="Genomic_DNA"/>
</dbReference>
<name>A0ACC2JFA3_9PEZI</name>
<evidence type="ECO:0000313" key="1">
    <source>
        <dbReference type="EMBL" id="KAJ8126029.1"/>
    </source>
</evidence>
<accession>A0ACC2JFA3</accession>
<gene>
    <name evidence="1" type="ORF">O1611_g7610</name>
</gene>
<dbReference type="Proteomes" id="UP001153332">
    <property type="component" value="Unassembled WGS sequence"/>
</dbReference>
<organism evidence="1 2">
    <name type="scientific">Lasiodiplodia mahajangana</name>
    <dbReference type="NCBI Taxonomy" id="1108764"/>
    <lineage>
        <taxon>Eukaryota</taxon>
        <taxon>Fungi</taxon>
        <taxon>Dikarya</taxon>
        <taxon>Ascomycota</taxon>
        <taxon>Pezizomycotina</taxon>
        <taxon>Dothideomycetes</taxon>
        <taxon>Dothideomycetes incertae sedis</taxon>
        <taxon>Botryosphaeriales</taxon>
        <taxon>Botryosphaeriaceae</taxon>
        <taxon>Lasiodiplodia</taxon>
    </lineage>
</organism>
<protein>
    <submittedName>
        <fullName evidence="1">Uncharacterized protein</fullName>
    </submittedName>
</protein>
<reference evidence="1" key="1">
    <citation type="submission" date="2022-12" db="EMBL/GenBank/DDBJ databases">
        <title>Genome Sequence of Lasiodiplodia mahajangana.</title>
        <authorList>
            <person name="Buettner E."/>
        </authorList>
    </citation>
    <scope>NUCLEOTIDE SEQUENCE</scope>
    <source>
        <strain evidence="1">VT137</strain>
    </source>
</reference>
<proteinExistence type="predicted"/>
<keyword evidence="2" id="KW-1185">Reference proteome</keyword>
<evidence type="ECO:0000313" key="2">
    <source>
        <dbReference type="Proteomes" id="UP001153332"/>
    </source>
</evidence>
<sequence length="194" mass="20634">MPSNQGYSYKSHGTNDQYEVLSAMLKSQQPWIPYEFLLSLVNSSDGNAQRGTITAPAITVAAQPTRTPTTTRTRKSKTKSSIFFIPTPALGTSLVTYPLISSPFCLCIACPSAIALPTDLSARARKLDRPGIGVGGLLAARTTTPTPTAAPTTTMAKAVPGTQHLQATATLLARRARSSGPARSISVLVRRYEE</sequence>